<feature type="compositionally biased region" description="Low complexity" evidence="1">
    <location>
        <begin position="709"/>
        <end position="737"/>
    </location>
</feature>
<dbReference type="GO" id="GO:0005096">
    <property type="term" value="F:GTPase activator activity"/>
    <property type="evidence" value="ECO:0000318"/>
    <property type="project" value="GO_Central"/>
</dbReference>
<evidence type="ECO:0000313" key="4">
    <source>
        <dbReference type="Proteomes" id="UP000001064"/>
    </source>
</evidence>
<evidence type="ECO:0000259" key="2">
    <source>
        <dbReference type="PROSITE" id="PS50238"/>
    </source>
</evidence>
<proteinExistence type="predicted"/>
<dbReference type="SUPFAM" id="SSF48350">
    <property type="entry name" value="GTPase activation domain, GAP"/>
    <property type="match status" value="1"/>
</dbReference>
<dbReference type="SMART" id="SM00324">
    <property type="entry name" value="RhoGAP"/>
    <property type="match status" value="1"/>
</dbReference>
<gene>
    <name evidence="3" type="ORF">DICPUDRAFT_98229</name>
</gene>
<dbReference type="GO" id="GO:0007264">
    <property type="term" value="P:small GTPase-mediated signal transduction"/>
    <property type="evidence" value="ECO:0000318"/>
    <property type="project" value="GO_Central"/>
</dbReference>
<feature type="compositionally biased region" description="Low complexity" evidence="1">
    <location>
        <begin position="342"/>
        <end position="365"/>
    </location>
</feature>
<dbReference type="OrthoDB" id="20936at2759"/>
<feature type="region of interest" description="Disordered" evidence="1">
    <location>
        <begin position="585"/>
        <end position="620"/>
    </location>
</feature>
<feature type="compositionally biased region" description="Polar residues" evidence="1">
    <location>
        <begin position="331"/>
        <end position="341"/>
    </location>
</feature>
<sequence>MKGKKSLTNFWKDPHPSTATGNTANNSNNGGNTNTNGSSPTKVKEGQVFGIPLNDIFKRYSTINNIPNIVWHITSNIRDNFMDVEGLFRIPGSNTTLQQLKKYYNEGKIQNKEDLNIKCADIHTQASLLKLFIRELPDPLFTFSLYDSFYKITLVESLKALLSQLPIAHYSLLKYLAELLREVATHSANNRRASTNLAIVFGPTVMRPQQEDIAKMIEDARHINGVFLLILDEYEYLFNNAELPSFVTSPNSGSPSNIKGILISPNSNSPSLDNSPVLTKQLSFGSTNPNRKAAKFLITNYNDFIVENSEDISNNNNSTIEINNSTVETTTIPNSITPQLDNNNNTQQQHTSKQQSQPNMQPNQPFLSTSPMMNNQNKFSILLPVNNKEGAPSSPNPYKTLSIVSPLPPASPRSSLTLEYDIHNGNNQNNNELIRNLIKKTCSMLFDKDLPNILTSSFEIVKDETFIPAFDTAHTSPNSADLGAQVSPRFLRSAGNDVSSSNSSPQLRSLLKNNINNNLNGLNNLPTLLGTLQQSQQQSSPQAQQNKNDFDTITNKNEESACIIQTNSTATIVASSAATPSLIAPNVPSSSSSSYSNPTTTSTSSVSSQQPPNHISPSHQQTLLDLNPLEQAFNHLEKIRKDSKRVSDINLMSIDDLNEEKSAIKKELRDFDTNFKKQYGQLPRKNDKEIMRPLYTRYREVKSLIDLKSPQLSNSSTPNSLSTSSNTTTPISLSSSSIKSNGHHNNYINNNNYNNNMNGSSSSISTISTISSLSNSQDLQQKQNSSSSSLISNNGASSNNSGFKSSSPPNSNYVSPYVSPSASFSSLSDLQNNQTPNNNNNSNNNNNNNNTNSSNNSQSNEKQLPTDLSKLSTNELKERYIKVKGEKRTLQIDLHRYQSDFTKKHGRKVQFVEDRVPVQTEYEKYKELKIELTLIEKLLGINPANPQQSQPQPQQQQIRK</sequence>
<protein>
    <recommendedName>
        <fullName evidence="2">Rho-GAP domain-containing protein</fullName>
    </recommendedName>
</protein>
<evidence type="ECO:0000256" key="1">
    <source>
        <dbReference type="SAM" id="MobiDB-lite"/>
    </source>
</evidence>
<dbReference type="InParanoid" id="F0ZNR0"/>
<dbReference type="GeneID" id="10499881"/>
<reference evidence="4" key="1">
    <citation type="journal article" date="2011" name="Genome Biol.">
        <title>Comparative genomics of the social amoebae Dictyostelium discoideum and Dictyostelium purpureum.</title>
        <authorList>
            <consortium name="US DOE Joint Genome Institute (JGI-PGF)"/>
            <person name="Sucgang R."/>
            <person name="Kuo A."/>
            <person name="Tian X."/>
            <person name="Salerno W."/>
            <person name="Parikh A."/>
            <person name="Feasley C.L."/>
            <person name="Dalin E."/>
            <person name="Tu H."/>
            <person name="Huang E."/>
            <person name="Barry K."/>
            <person name="Lindquist E."/>
            <person name="Shapiro H."/>
            <person name="Bruce D."/>
            <person name="Schmutz J."/>
            <person name="Salamov A."/>
            <person name="Fey P."/>
            <person name="Gaudet P."/>
            <person name="Anjard C."/>
            <person name="Babu M.M."/>
            <person name="Basu S."/>
            <person name="Bushmanova Y."/>
            <person name="van der Wel H."/>
            <person name="Katoh-Kurasawa M."/>
            <person name="Dinh C."/>
            <person name="Coutinho P.M."/>
            <person name="Saito T."/>
            <person name="Elias M."/>
            <person name="Schaap P."/>
            <person name="Kay R.R."/>
            <person name="Henrissat B."/>
            <person name="Eichinger L."/>
            <person name="Rivero F."/>
            <person name="Putnam N.H."/>
            <person name="West C.M."/>
            <person name="Loomis W.F."/>
            <person name="Chisholm R.L."/>
            <person name="Shaulsky G."/>
            <person name="Strassmann J.E."/>
            <person name="Queller D.C."/>
            <person name="Kuspa A."/>
            <person name="Grigoriev I.V."/>
        </authorList>
    </citation>
    <scope>NUCLEOTIDE SEQUENCE [LARGE SCALE GENOMIC DNA]</scope>
    <source>
        <strain evidence="4">QSDP1</strain>
    </source>
</reference>
<dbReference type="InterPro" id="IPR000198">
    <property type="entry name" value="RhoGAP_dom"/>
</dbReference>
<dbReference type="OMA" id="SSITEQX"/>
<dbReference type="Gene3D" id="1.10.555.10">
    <property type="entry name" value="Rho GTPase activation protein"/>
    <property type="match status" value="1"/>
</dbReference>
<dbReference type="eggNOG" id="KOG4270">
    <property type="taxonomic scope" value="Eukaryota"/>
</dbReference>
<dbReference type="Pfam" id="PF00620">
    <property type="entry name" value="RhoGAP"/>
    <property type="match status" value="1"/>
</dbReference>
<dbReference type="VEuPathDB" id="AmoebaDB:DICPUDRAFT_98229"/>
<dbReference type="InterPro" id="IPR008936">
    <property type="entry name" value="Rho_GTPase_activation_prot"/>
</dbReference>
<feature type="region of interest" description="Disordered" evidence="1">
    <location>
        <begin position="1"/>
        <end position="43"/>
    </location>
</feature>
<organism evidence="3 4">
    <name type="scientific">Dictyostelium purpureum</name>
    <name type="common">Slime mold</name>
    <dbReference type="NCBI Taxonomy" id="5786"/>
    <lineage>
        <taxon>Eukaryota</taxon>
        <taxon>Amoebozoa</taxon>
        <taxon>Evosea</taxon>
        <taxon>Eumycetozoa</taxon>
        <taxon>Dictyostelia</taxon>
        <taxon>Dictyosteliales</taxon>
        <taxon>Dictyosteliaceae</taxon>
        <taxon>Dictyostelium</taxon>
    </lineage>
</organism>
<dbReference type="EMBL" id="GL871098">
    <property type="protein sequence ID" value="EGC34418.1"/>
    <property type="molecule type" value="Genomic_DNA"/>
</dbReference>
<dbReference type="CDD" id="cd00159">
    <property type="entry name" value="RhoGAP"/>
    <property type="match status" value="1"/>
</dbReference>
<dbReference type="GO" id="GO:0005886">
    <property type="term" value="C:plasma membrane"/>
    <property type="evidence" value="ECO:0000318"/>
    <property type="project" value="GO_Central"/>
</dbReference>
<name>F0ZNR0_DICPU</name>
<dbReference type="InterPro" id="IPR039102">
    <property type="entry name" value="FAM13"/>
</dbReference>
<keyword evidence="4" id="KW-1185">Reference proteome</keyword>
<dbReference type="FunCoup" id="F0ZNR0">
    <property type="interactions" value="46"/>
</dbReference>
<dbReference type="KEGG" id="dpp:DICPUDRAFT_98229"/>
<feature type="region of interest" description="Disordered" evidence="1">
    <location>
        <begin position="331"/>
        <end position="373"/>
    </location>
</feature>
<feature type="region of interest" description="Disordered" evidence="1">
    <location>
        <begin position="709"/>
        <end position="754"/>
    </location>
</feature>
<dbReference type="PANTHER" id="PTHR15904">
    <property type="entry name" value="FAM13"/>
    <property type="match status" value="1"/>
</dbReference>
<dbReference type="Pfam" id="PF26116">
    <property type="entry name" value="FAM13A"/>
    <property type="match status" value="2"/>
</dbReference>
<feature type="compositionally biased region" description="Low complexity" evidence="1">
    <location>
        <begin position="17"/>
        <end position="39"/>
    </location>
</feature>
<feature type="domain" description="Rho-GAP" evidence="2">
    <location>
        <begin position="51"/>
        <end position="238"/>
    </location>
</feature>
<feature type="region of interest" description="Disordered" evidence="1">
    <location>
        <begin position="775"/>
        <end position="872"/>
    </location>
</feature>
<feature type="compositionally biased region" description="Low complexity" evidence="1">
    <location>
        <begin position="585"/>
        <end position="612"/>
    </location>
</feature>
<dbReference type="InterPro" id="IPR059029">
    <property type="entry name" value="FAM13A_dom"/>
</dbReference>
<dbReference type="PANTHER" id="PTHR15904:SF17">
    <property type="entry name" value="RHO-GAP DOMAIN-CONTAINING PROTEIN"/>
    <property type="match status" value="1"/>
</dbReference>
<evidence type="ECO:0000313" key="3">
    <source>
        <dbReference type="EMBL" id="EGC34418.1"/>
    </source>
</evidence>
<dbReference type="PROSITE" id="PS50238">
    <property type="entry name" value="RHOGAP"/>
    <property type="match status" value="1"/>
</dbReference>
<dbReference type="GO" id="GO:0005737">
    <property type="term" value="C:cytoplasm"/>
    <property type="evidence" value="ECO:0000318"/>
    <property type="project" value="GO_Central"/>
</dbReference>
<dbReference type="Proteomes" id="UP000001064">
    <property type="component" value="Unassembled WGS sequence"/>
</dbReference>
<accession>F0ZNR0</accession>
<dbReference type="RefSeq" id="XP_003289047.1">
    <property type="nucleotide sequence ID" value="XM_003288999.1"/>
</dbReference>
<dbReference type="AlphaFoldDB" id="F0ZNR0"/>
<feature type="compositionally biased region" description="Low complexity" evidence="1">
    <location>
        <begin position="743"/>
        <end position="754"/>
    </location>
</feature>
<feature type="compositionally biased region" description="Low complexity" evidence="1">
    <location>
        <begin position="775"/>
        <end position="860"/>
    </location>
</feature>